<sequence length="272" mass="30447">MMEDRSLNSHGMPSRRGLEPLEWGATGLTVVLSVAAAATQQAILTAIAPLPLSLAVGLNWVSRKKLDDQFQVFRQQQEAKIAELVASQGQQQSELASLNLALAQVRDRLEDVQKQVMQLNQGAQDLHDYTRILDTEQKQIEEVLDCLREIEKNTQVIQVNPSHAKAYYNRGLTHQRLGDAEAAILDYTEAIRLNDTYAKAYHNRGVARSTLGDRKGAVEDLRTAAKLFFEQGDISSYQRARDLAKRIHEVGSIEQDNQEGTIKEVPLEILFS</sequence>
<keyword evidence="2 3" id="KW-0802">TPR repeat</keyword>
<feature type="repeat" description="TPR" evidence="3">
    <location>
        <begin position="164"/>
        <end position="197"/>
    </location>
</feature>
<dbReference type="SMART" id="SM00028">
    <property type="entry name" value="TPR"/>
    <property type="match status" value="2"/>
</dbReference>
<dbReference type="PATRIC" id="fig|197221.4.peg.2412"/>
<gene>
    <name evidence="5" type="ordered locus">tlr2303</name>
</gene>
<dbReference type="InterPro" id="IPR011990">
    <property type="entry name" value="TPR-like_helical_dom_sf"/>
</dbReference>
<accession>Q8DGL3</accession>
<dbReference type="SUPFAM" id="SSF48452">
    <property type="entry name" value="TPR-like"/>
    <property type="match status" value="1"/>
</dbReference>
<keyword evidence="6" id="KW-1185">Reference proteome</keyword>
<feature type="coiled-coil region" evidence="4">
    <location>
        <begin position="95"/>
        <end position="153"/>
    </location>
</feature>
<dbReference type="Pfam" id="PF00515">
    <property type="entry name" value="TPR_1"/>
    <property type="match status" value="1"/>
</dbReference>
<dbReference type="GO" id="GO:0046813">
    <property type="term" value="P:receptor-mediated virion attachment to host cell"/>
    <property type="evidence" value="ECO:0007669"/>
    <property type="project" value="TreeGrafter"/>
</dbReference>
<dbReference type="RefSeq" id="WP_011058136.1">
    <property type="nucleotide sequence ID" value="NC_004113.1"/>
</dbReference>
<evidence type="ECO:0000256" key="2">
    <source>
        <dbReference type="ARBA" id="ARBA00022803"/>
    </source>
</evidence>
<dbReference type="Pfam" id="PF13181">
    <property type="entry name" value="TPR_8"/>
    <property type="match status" value="1"/>
</dbReference>
<reference evidence="5 6" key="1">
    <citation type="journal article" date="2002" name="DNA Res.">
        <title>Complete genome structure of the thermophilic cyanobacterium Thermosynechococcus elongatus BP-1.</title>
        <authorList>
            <person name="Nakamura Y."/>
            <person name="Kaneko T."/>
            <person name="Sato S."/>
            <person name="Ikeuchi M."/>
            <person name="Katoh H."/>
            <person name="Sasamoto S."/>
            <person name="Watanabe A."/>
            <person name="Iriguchi M."/>
            <person name="Kawashima K."/>
            <person name="Kimura T."/>
            <person name="Kishida Y."/>
            <person name="Kiyokawa C."/>
            <person name="Kohara M."/>
            <person name="Matsumoto M."/>
            <person name="Matsuno A."/>
            <person name="Nakazaki N."/>
            <person name="Shimpo S."/>
            <person name="Sugimoto M."/>
            <person name="Takeuchi C."/>
            <person name="Yamada M."/>
            <person name="Tabata S."/>
        </authorList>
    </citation>
    <scope>NUCLEOTIDE SEQUENCE [LARGE SCALE GENOMIC DNA]</scope>
    <source>
        <strain evidence="6">IAM M-273 / NIES-2133 / BP-1</strain>
    </source>
</reference>
<dbReference type="AlphaFoldDB" id="Q8DGL3"/>
<dbReference type="PANTHER" id="PTHR44858">
    <property type="entry name" value="TETRATRICOPEPTIDE REPEAT PROTEIN 6"/>
    <property type="match status" value="1"/>
</dbReference>
<name>Q8DGL3_THEVB</name>
<dbReference type="Gene3D" id="1.25.40.10">
    <property type="entry name" value="Tetratricopeptide repeat domain"/>
    <property type="match status" value="1"/>
</dbReference>
<keyword evidence="1" id="KW-0677">Repeat</keyword>
<dbReference type="EMBL" id="BA000039">
    <property type="protein sequence ID" value="BAC09855.1"/>
    <property type="molecule type" value="Genomic_DNA"/>
</dbReference>
<dbReference type="InterPro" id="IPR050498">
    <property type="entry name" value="Ycf3"/>
</dbReference>
<organism evidence="5 6">
    <name type="scientific">Thermosynechococcus vestitus (strain NIES-2133 / IAM M-273 / BP-1)</name>
    <dbReference type="NCBI Taxonomy" id="197221"/>
    <lineage>
        <taxon>Bacteria</taxon>
        <taxon>Bacillati</taxon>
        <taxon>Cyanobacteriota</taxon>
        <taxon>Cyanophyceae</taxon>
        <taxon>Acaryochloridales</taxon>
        <taxon>Thermosynechococcaceae</taxon>
        <taxon>Thermosynechococcus</taxon>
    </lineage>
</organism>
<dbReference type="STRING" id="197221.gene:10748921"/>
<protein>
    <submittedName>
        <fullName evidence="5">Tlr2303 protein</fullName>
    </submittedName>
</protein>
<dbReference type="eggNOG" id="COG0457">
    <property type="taxonomic scope" value="Bacteria"/>
</dbReference>
<evidence type="ECO:0000256" key="3">
    <source>
        <dbReference type="PROSITE-ProRule" id="PRU00339"/>
    </source>
</evidence>
<dbReference type="InterPro" id="IPR019734">
    <property type="entry name" value="TPR_rpt"/>
</dbReference>
<dbReference type="GO" id="GO:0009279">
    <property type="term" value="C:cell outer membrane"/>
    <property type="evidence" value="ECO:0007669"/>
    <property type="project" value="TreeGrafter"/>
</dbReference>
<dbReference type="KEGG" id="tel:tlr2303"/>
<evidence type="ECO:0000313" key="5">
    <source>
        <dbReference type="EMBL" id="BAC09855.1"/>
    </source>
</evidence>
<evidence type="ECO:0000256" key="1">
    <source>
        <dbReference type="ARBA" id="ARBA00022737"/>
    </source>
</evidence>
<keyword evidence="4" id="KW-0175">Coiled coil</keyword>
<dbReference type="PROSITE" id="PS50005">
    <property type="entry name" value="TPR"/>
    <property type="match status" value="1"/>
</dbReference>
<dbReference type="EnsemblBacteria" id="BAC09855">
    <property type="protein sequence ID" value="BAC09855"/>
    <property type="gene ID" value="BAC09855"/>
</dbReference>
<evidence type="ECO:0000256" key="4">
    <source>
        <dbReference type="SAM" id="Coils"/>
    </source>
</evidence>
<dbReference type="Proteomes" id="UP000000440">
    <property type="component" value="Chromosome"/>
</dbReference>
<evidence type="ECO:0000313" key="6">
    <source>
        <dbReference type="Proteomes" id="UP000000440"/>
    </source>
</evidence>
<dbReference type="PANTHER" id="PTHR44858:SF1">
    <property type="entry name" value="UDP-N-ACETYLGLUCOSAMINE--PEPTIDE N-ACETYLGLUCOSAMINYLTRANSFERASE SPINDLY-RELATED"/>
    <property type="match status" value="1"/>
</dbReference>
<proteinExistence type="predicted"/>